<organism evidence="2 3">
    <name type="scientific">Lysinibacillus macroides</name>
    <dbReference type="NCBI Taxonomy" id="33935"/>
    <lineage>
        <taxon>Bacteria</taxon>
        <taxon>Bacillati</taxon>
        <taxon>Bacillota</taxon>
        <taxon>Bacilli</taxon>
        <taxon>Bacillales</taxon>
        <taxon>Bacillaceae</taxon>
        <taxon>Lysinibacillus</taxon>
    </lineage>
</organism>
<dbReference type="EMBL" id="LGCI01000011">
    <property type="protein sequence ID" value="KOY80287.1"/>
    <property type="molecule type" value="Genomic_DNA"/>
</dbReference>
<evidence type="ECO:0000313" key="2">
    <source>
        <dbReference type="EMBL" id="KOY80287.1"/>
    </source>
</evidence>
<dbReference type="PATRIC" id="fig|33935.3.peg.4399"/>
<keyword evidence="1" id="KW-0472">Membrane</keyword>
<keyword evidence="3" id="KW-1185">Reference proteome</keyword>
<protein>
    <submittedName>
        <fullName evidence="2">Uncharacterized protein</fullName>
    </submittedName>
</protein>
<feature type="transmembrane region" description="Helical" evidence="1">
    <location>
        <begin position="12"/>
        <end position="29"/>
    </location>
</feature>
<sequence length="62" mass="6884">MDLLKLNMKQSIFTSIIVIISLIKALAILPFDENIVLYTSMISVIVALYGGLLSKILFPESK</sequence>
<evidence type="ECO:0000313" key="3">
    <source>
        <dbReference type="Proteomes" id="UP000037977"/>
    </source>
</evidence>
<dbReference type="Proteomes" id="UP000037977">
    <property type="component" value="Unassembled WGS sequence"/>
</dbReference>
<evidence type="ECO:0000256" key="1">
    <source>
        <dbReference type="SAM" id="Phobius"/>
    </source>
</evidence>
<keyword evidence="1" id="KW-1133">Transmembrane helix</keyword>
<proteinExistence type="predicted"/>
<dbReference type="AlphaFoldDB" id="A0A0N0CUR2"/>
<keyword evidence="1" id="KW-0812">Transmembrane</keyword>
<feature type="transmembrane region" description="Helical" evidence="1">
    <location>
        <begin position="35"/>
        <end position="58"/>
    </location>
</feature>
<gene>
    <name evidence="2" type="ORF">ADM90_20790</name>
</gene>
<accession>A0A0N0CUR2</accession>
<comment type="caution">
    <text evidence="2">The sequence shown here is derived from an EMBL/GenBank/DDBJ whole genome shotgun (WGS) entry which is preliminary data.</text>
</comment>
<name>A0A0N0CUR2_9BACI</name>
<reference evidence="2 3" key="1">
    <citation type="submission" date="2015-07" db="EMBL/GenBank/DDBJ databases">
        <title>Genome sequencing project for genomic taxonomy and phylogenomics of Bacillus-like bacteria.</title>
        <authorList>
            <person name="Liu B."/>
            <person name="Wang J."/>
            <person name="Zhu Y."/>
            <person name="Liu G."/>
            <person name="Chen Q."/>
            <person name="Chen Z."/>
            <person name="Che J."/>
            <person name="Ge C."/>
            <person name="Shi H."/>
            <person name="Pan Z."/>
            <person name="Liu X."/>
        </authorList>
    </citation>
    <scope>NUCLEOTIDE SEQUENCE [LARGE SCALE GENOMIC DNA]</scope>
    <source>
        <strain evidence="2 3">DSM 54</strain>
    </source>
</reference>